<keyword evidence="3" id="KW-1185">Reference proteome</keyword>
<feature type="domain" description="NIF system FeS cluster assembly NifU C-terminal" evidence="1">
    <location>
        <begin position="9"/>
        <end position="75"/>
    </location>
</feature>
<dbReference type="GO" id="GO:0051536">
    <property type="term" value="F:iron-sulfur cluster binding"/>
    <property type="evidence" value="ECO:0007669"/>
    <property type="project" value="InterPro"/>
</dbReference>
<dbReference type="InterPro" id="IPR034904">
    <property type="entry name" value="FSCA_dom_sf"/>
</dbReference>
<accession>A0A1S1YZU3</accession>
<dbReference type="GO" id="GO:0016226">
    <property type="term" value="P:iron-sulfur cluster assembly"/>
    <property type="evidence" value="ECO:0007669"/>
    <property type="project" value="InterPro"/>
</dbReference>
<dbReference type="RefSeq" id="WP_044221472.1">
    <property type="nucleotide sequence ID" value="NZ_JRYR02000001.1"/>
</dbReference>
<dbReference type="PANTHER" id="PTHR11178">
    <property type="entry name" value="IRON-SULFUR CLUSTER SCAFFOLD PROTEIN NFU-RELATED"/>
    <property type="match status" value="1"/>
</dbReference>
<dbReference type="OrthoDB" id="9796965at2"/>
<reference evidence="2 3" key="1">
    <citation type="journal article" date="2012" name="Int. J. Syst. Evol. Microbiol.">
        <title>Flammeovirga pacifica sp. nov., isolated from deep-sea sediment.</title>
        <authorList>
            <person name="Xu H."/>
            <person name="Fu Y."/>
            <person name="Yang N."/>
            <person name="Ding Z."/>
            <person name="Lai Q."/>
            <person name="Zeng R."/>
        </authorList>
    </citation>
    <scope>NUCLEOTIDE SEQUENCE [LARGE SCALE GENOMIC DNA]</scope>
    <source>
        <strain evidence="3">DSM 24597 / LMG 26175 / WPAGA1</strain>
    </source>
</reference>
<dbReference type="SUPFAM" id="SSF117916">
    <property type="entry name" value="Fe-S cluster assembly (FSCA) domain-like"/>
    <property type="match status" value="1"/>
</dbReference>
<sequence length="84" mass="8961">MSQTLIEKVEEALNTIRPYLEADGGDAKIVDVTEDGIAKVELLGACGSCPMSAMTLKAGIEQAIINAVPEVKKVEAINMEELEN</sequence>
<gene>
    <name evidence="2" type="ORF">NH26_09265</name>
</gene>
<dbReference type="EMBL" id="JRYR02000001">
    <property type="protein sequence ID" value="OHX66531.1"/>
    <property type="molecule type" value="Genomic_DNA"/>
</dbReference>
<dbReference type="InterPro" id="IPR001075">
    <property type="entry name" value="NIF_FeS_clus_asmbl_NifU_C"/>
</dbReference>
<dbReference type="Pfam" id="PF01106">
    <property type="entry name" value="NifU"/>
    <property type="match status" value="1"/>
</dbReference>
<comment type="caution">
    <text evidence="2">The sequence shown here is derived from an EMBL/GenBank/DDBJ whole genome shotgun (WGS) entry which is preliminary data.</text>
</comment>
<organism evidence="2 3">
    <name type="scientific">Flammeovirga pacifica</name>
    <dbReference type="NCBI Taxonomy" id="915059"/>
    <lineage>
        <taxon>Bacteria</taxon>
        <taxon>Pseudomonadati</taxon>
        <taxon>Bacteroidota</taxon>
        <taxon>Cytophagia</taxon>
        <taxon>Cytophagales</taxon>
        <taxon>Flammeovirgaceae</taxon>
        <taxon>Flammeovirga</taxon>
    </lineage>
</organism>
<dbReference type="Proteomes" id="UP000179797">
    <property type="component" value="Unassembled WGS sequence"/>
</dbReference>
<name>A0A1S1YZU3_FLAPC</name>
<dbReference type="GO" id="GO:0005506">
    <property type="term" value="F:iron ion binding"/>
    <property type="evidence" value="ECO:0007669"/>
    <property type="project" value="InterPro"/>
</dbReference>
<evidence type="ECO:0000313" key="3">
    <source>
        <dbReference type="Proteomes" id="UP000179797"/>
    </source>
</evidence>
<dbReference type="STRING" id="915059.NH26_09265"/>
<dbReference type="Gene3D" id="3.30.300.130">
    <property type="entry name" value="Fe-S cluster assembly (FSCA)"/>
    <property type="match status" value="1"/>
</dbReference>
<evidence type="ECO:0000259" key="1">
    <source>
        <dbReference type="Pfam" id="PF01106"/>
    </source>
</evidence>
<evidence type="ECO:0000313" key="2">
    <source>
        <dbReference type="EMBL" id="OHX66531.1"/>
    </source>
</evidence>
<proteinExistence type="predicted"/>
<protein>
    <recommendedName>
        <fullName evidence="1">NIF system FeS cluster assembly NifU C-terminal domain-containing protein</fullName>
    </recommendedName>
</protein>
<dbReference type="AlphaFoldDB" id="A0A1S1YZU3"/>